<dbReference type="Pfam" id="PF13302">
    <property type="entry name" value="Acetyltransf_3"/>
    <property type="match status" value="1"/>
</dbReference>
<keyword evidence="2" id="KW-0808">Transferase</keyword>
<dbReference type="InterPro" id="IPR016181">
    <property type="entry name" value="Acyl_CoA_acyltransferase"/>
</dbReference>
<dbReference type="PANTHER" id="PTHR43610">
    <property type="entry name" value="BLL6696 PROTEIN"/>
    <property type="match status" value="1"/>
</dbReference>
<protein>
    <submittedName>
        <fullName evidence="2">GNAT family N-acetyltransferase</fullName>
    </submittedName>
</protein>
<sequence>MYIDFQPELSNKRVLLRPLHVDDVAALLPFALDPELWEVGVQSLDTVNDLTTYIETAIKEREAELSIPFVVIDREQGNVVGCTRYMNISEVHKRLEIGSTWLNPKLHGSGVNKAMKYALLQHAFEVMGFNRVELKTDERNRQSQLAIKSIGAQYEGTLREHMITYSGHRRNTVYFSILASEWPGVKERIFSKYDF</sequence>
<gene>
    <name evidence="2" type="ORF">COR50_21470</name>
</gene>
<dbReference type="KEGG" id="cbae:COR50_21470"/>
<dbReference type="SUPFAM" id="SSF55729">
    <property type="entry name" value="Acyl-CoA N-acyltransferases (Nat)"/>
    <property type="match status" value="1"/>
</dbReference>
<dbReference type="PROSITE" id="PS51186">
    <property type="entry name" value="GNAT"/>
    <property type="match status" value="1"/>
</dbReference>
<organism evidence="2 3">
    <name type="scientific">Chitinophaga caeni</name>
    <dbReference type="NCBI Taxonomy" id="2029983"/>
    <lineage>
        <taxon>Bacteria</taxon>
        <taxon>Pseudomonadati</taxon>
        <taxon>Bacteroidota</taxon>
        <taxon>Chitinophagia</taxon>
        <taxon>Chitinophagales</taxon>
        <taxon>Chitinophagaceae</taxon>
        <taxon>Chitinophaga</taxon>
    </lineage>
</organism>
<keyword evidence="3" id="KW-1185">Reference proteome</keyword>
<proteinExistence type="predicted"/>
<dbReference type="GO" id="GO:0016747">
    <property type="term" value="F:acyltransferase activity, transferring groups other than amino-acyl groups"/>
    <property type="evidence" value="ECO:0007669"/>
    <property type="project" value="InterPro"/>
</dbReference>
<dbReference type="RefSeq" id="WP_098195905.1">
    <property type="nucleotide sequence ID" value="NZ_CP023777.1"/>
</dbReference>
<dbReference type="EMBL" id="CP023777">
    <property type="protein sequence ID" value="ATL49538.1"/>
    <property type="molecule type" value="Genomic_DNA"/>
</dbReference>
<feature type="domain" description="N-acetyltransferase" evidence="1">
    <location>
        <begin position="14"/>
        <end position="180"/>
    </location>
</feature>
<name>A0A291R017_9BACT</name>
<accession>A0A291R017</accession>
<evidence type="ECO:0000313" key="3">
    <source>
        <dbReference type="Proteomes" id="UP000220133"/>
    </source>
</evidence>
<dbReference type="Gene3D" id="3.40.630.30">
    <property type="match status" value="1"/>
</dbReference>
<dbReference type="CDD" id="cd04301">
    <property type="entry name" value="NAT_SF"/>
    <property type="match status" value="1"/>
</dbReference>
<dbReference type="PANTHER" id="PTHR43610:SF1">
    <property type="entry name" value="N-ACETYLTRANSFERASE DOMAIN-CONTAINING PROTEIN"/>
    <property type="match status" value="1"/>
</dbReference>
<dbReference type="Proteomes" id="UP000220133">
    <property type="component" value="Chromosome"/>
</dbReference>
<reference evidence="2 3" key="1">
    <citation type="submission" date="2017-10" db="EMBL/GenBank/DDBJ databases">
        <title>Paenichitinophaga pekingensis gen. nov., sp. nov., isolated from activated sludge.</title>
        <authorList>
            <person name="Jin D."/>
            <person name="Kong X."/>
            <person name="Deng Y."/>
            <person name="Bai Z."/>
        </authorList>
    </citation>
    <scope>NUCLEOTIDE SEQUENCE [LARGE SCALE GENOMIC DNA]</scope>
    <source>
        <strain evidence="2 3">13</strain>
    </source>
</reference>
<evidence type="ECO:0000259" key="1">
    <source>
        <dbReference type="PROSITE" id="PS51186"/>
    </source>
</evidence>
<dbReference type="OrthoDB" id="9795199at2"/>
<dbReference type="InterPro" id="IPR000182">
    <property type="entry name" value="GNAT_dom"/>
</dbReference>
<dbReference type="AlphaFoldDB" id="A0A291R017"/>
<evidence type="ECO:0000313" key="2">
    <source>
        <dbReference type="EMBL" id="ATL49538.1"/>
    </source>
</evidence>